<dbReference type="AlphaFoldDB" id="A0AAV5L0B7"/>
<name>A0AAV5L0B7_9ROSI</name>
<gene>
    <name evidence="4" type="ORF">SLEP1_g39484</name>
</gene>
<proteinExistence type="predicted"/>
<feature type="domain" description="DUF4218" evidence="3">
    <location>
        <begin position="230"/>
        <end position="287"/>
    </location>
</feature>
<evidence type="ECO:0000256" key="2">
    <source>
        <dbReference type="SAM" id="Phobius"/>
    </source>
</evidence>
<sequence length="680" mass="77655">MLGNDDVSSVYLTTLLLNIPIDNLPNLPFFPHFFFFLYGDLVCCSLALFLPLVFLLLAIEPSAVRISASVTVTIRAFWSNLHRLSATTCLYRAFCKIPAFITLIASIALSSPLVEPAKRTHPCLGKPVKAWYFPSFLAQEPSSKLRTLSPKPRIFQICTVSSPCCPPASAMCDCSGFSEFPFHATGSSSICTSVGLLDFLRFLPITFRDFLIDEVWGPLIEISNFFKALTALIIQVSNMEMWEKKIVEIICKLEKVFPPAFFDSMEHLAIHLPYAAKVGGPVQFCWISQGGEQVVISEVMQLPYVVEEECVEEDEDEEEEFDGRETSEEKLEEKLSRAVPKTGHGMDKGDDTPVDPSQRKLLSLNRRASLRKRRGLLGRIFREEDDARVYKIWRLHCRNNFQDEHHRAQKAWVRYKKLPEFMHKDAFKILLAKWGSPKYIALQERGQKKRAKGDHVTHTTGCISIGIHEDRLAAKRGVRLTPLESYLLTHMTRRSDAPKDAPPTWICPQVEQTYNDAHKKYVEKHGPNKDLWPQWDPLVWKEVVGPPKKGQMRGMSTLQDPVEHGIPWRWYDMSEASSSTTRILTIQVQQLQSKLTQVREEMVERVQTKVATCIHTEVSQRVSDMEASFERRFQEHMRLLSQQYSMNATQPQISYPSFTPPQTAGPSFRGFRPDHLPPPT</sequence>
<feature type="transmembrane region" description="Helical" evidence="2">
    <location>
        <begin position="33"/>
        <end position="59"/>
    </location>
</feature>
<keyword evidence="2" id="KW-1133">Transmembrane helix</keyword>
<comment type="caution">
    <text evidence="4">The sequence shown here is derived from an EMBL/GenBank/DDBJ whole genome shotgun (WGS) entry which is preliminary data.</text>
</comment>
<feature type="transmembrane region" description="Helical" evidence="2">
    <location>
        <begin position="93"/>
        <end position="114"/>
    </location>
</feature>
<dbReference type="Pfam" id="PF13960">
    <property type="entry name" value="DUF4218"/>
    <property type="match status" value="1"/>
</dbReference>
<feature type="compositionally biased region" description="Acidic residues" evidence="1">
    <location>
        <begin position="313"/>
        <end position="322"/>
    </location>
</feature>
<keyword evidence="2" id="KW-0812">Transmembrane</keyword>
<organism evidence="4 5">
    <name type="scientific">Rubroshorea leprosula</name>
    <dbReference type="NCBI Taxonomy" id="152421"/>
    <lineage>
        <taxon>Eukaryota</taxon>
        <taxon>Viridiplantae</taxon>
        <taxon>Streptophyta</taxon>
        <taxon>Embryophyta</taxon>
        <taxon>Tracheophyta</taxon>
        <taxon>Spermatophyta</taxon>
        <taxon>Magnoliopsida</taxon>
        <taxon>eudicotyledons</taxon>
        <taxon>Gunneridae</taxon>
        <taxon>Pentapetalae</taxon>
        <taxon>rosids</taxon>
        <taxon>malvids</taxon>
        <taxon>Malvales</taxon>
        <taxon>Dipterocarpaceae</taxon>
        <taxon>Rubroshorea</taxon>
    </lineage>
</organism>
<feature type="compositionally biased region" description="Basic and acidic residues" evidence="1">
    <location>
        <begin position="671"/>
        <end position="680"/>
    </location>
</feature>
<protein>
    <recommendedName>
        <fullName evidence="3">DUF4218 domain-containing protein</fullName>
    </recommendedName>
</protein>
<dbReference type="InterPro" id="IPR025452">
    <property type="entry name" value="DUF4218"/>
</dbReference>
<dbReference type="PANTHER" id="PTHR48258">
    <property type="entry name" value="DUF4218 DOMAIN-CONTAINING PROTEIN-RELATED"/>
    <property type="match status" value="1"/>
</dbReference>
<feature type="compositionally biased region" description="Basic and acidic residues" evidence="1">
    <location>
        <begin position="323"/>
        <end position="336"/>
    </location>
</feature>
<dbReference type="EMBL" id="BPVZ01000088">
    <property type="protein sequence ID" value="GKV30698.1"/>
    <property type="molecule type" value="Genomic_DNA"/>
</dbReference>
<evidence type="ECO:0000313" key="5">
    <source>
        <dbReference type="Proteomes" id="UP001054252"/>
    </source>
</evidence>
<dbReference type="Pfam" id="PF03004">
    <property type="entry name" value="Transposase_24"/>
    <property type="match status" value="1"/>
</dbReference>
<keyword evidence="2" id="KW-0472">Membrane</keyword>
<evidence type="ECO:0000259" key="3">
    <source>
        <dbReference type="Pfam" id="PF13960"/>
    </source>
</evidence>
<feature type="compositionally biased region" description="Polar residues" evidence="1">
    <location>
        <begin position="651"/>
        <end position="665"/>
    </location>
</feature>
<keyword evidence="5" id="KW-1185">Reference proteome</keyword>
<feature type="region of interest" description="Disordered" evidence="1">
    <location>
        <begin position="313"/>
        <end position="357"/>
    </location>
</feature>
<feature type="region of interest" description="Disordered" evidence="1">
    <location>
        <begin position="651"/>
        <end position="680"/>
    </location>
</feature>
<dbReference type="Proteomes" id="UP001054252">
    <property type="component" value="Unassembled WGS sequence"/>
</dbReference>
<dbReference type="PANTHER" id="PTHR48258:SF3">
    <property type="entry name" value="FK506-BINDING PROTEIN 4-LIKE ISOFORM X1"/>
    <property type="match status" value="1"/>
</dbReference>
<evidence type="ECO:0000313" key="4">
    <source>
        <dbReference type="EMBL" id="GKV30698.1"/>
    </source>
</evidence>
<dbReference type="InterPro" id="IPR004252">
    <property type="entry name" value="Probable_transposase_24"/>
</dbReference>
<evidence type="ECO:0000256" key="1">
    <source>
        <dbReference type="SAM" id="MobiDB-lite"/>
    </source>
</evidence>
<reference evidence="4 5" key="1">
    <citation type="journal article" date="2021" name="Commun. Biol.">
        <title>The genome of Shorea leprosula (Dipterocarpaceae) highlights the ecological relevance of drought in aseasonal tropical rainforests.</title>
        <authorList>
            <person name="Ng K.K.S."/>
            <person name="Kobayashi M.J."/>
            <person name="Fawcett J.A."/>
            <person name="Hatakeyama M."/>
            <person name="Paape T."/>
            <person name="Ng C.H."/>
            <person name="Ang C.C."/>
            <person name="Tnah L.H."/>
            <person name="Lee C.T."/>
            <person name="Nishiyama T."/>
            <person name="Sese J."/>
            <person name="O'Brien M.J."/>
            <person name="Copetti D."/>
            <person name="Mohd Noor M.I."/>
            <person name="Ong R.C."/>
            <person name="Putra M."/>
            <person name="Sireger I.Z."/>
            <person name="Indrioko S."/>
            <person name="Kosugi Y."/>
            <person name="Izuno A."/>
            <person name="Isagi Y."/>
            <person name="Lee S.L."/>
            <person name="Shimizu K.K."/>
        </authorList>
    </citation>
    <scope>NUCLEOTIDE SEQUENCE [LARGE SCALE GENOMIC DNA]</scope>
    <source>
        <strain evidence="4">214</strain>
    </source>
</reference>
<accession>A0AAV5L0B7</accession>